<evidence type="ECO:0000313" key="2">
    <source>
        <dbReference type="EMBL" id="CAB3810822.1"/>
    </source>
</evidence>
<dbReference type="SUPFAM" id="SSF51735">
    <property type="entry name" value="NAD(P)-binding Rossmann-fold domains"/>
    <property type="match status" value="1"/>
</dbReference>
<proteinExistence type="predicted"/>
<reference evidence="2 3" key="1">
    <citation type="submission" date="2020-04" db="EMBL/GenBank/DDBJ databases">
        <authorList>
            <person name="De Canck E."/>
        </authorList>
    </citation>
    <scope>NUCLEOTIDE SEQUENCE [LARGE SCALE GENOMIC DNA]</scope>
    <source>
        <strain evidence="2 3">LMG 27177</strain>
    </source>
</reference>
<keyword evidence="3" id="KW-1185">Reference proteome</keyword>
<dbReference type="EMBL" id="CADIKI010000047">
    <property type="protein sequence ID" value="CAB3810822.1"/>
    <property type="molecule type" value="Genomic_DNA"/>
</dbReference>
<gene>
    <name evidence="2" type="ORF">LMG27177_07499</name>
</gene>
<name>A0A6J5H4H4_9BURK</name>
<evidence type="ECO:0000256" key="1">
    <source>
        <dbReference type="SAM" id="MobiDB-lite"/>
    </source>
</evidence>
<dbReference type="AlphaFoldDB" id="A0A6J5H4H4"/>
<evidence type="ECO:0000313" key="3">
    <source>
        <dbReference type="Proteomes" id="UP000494252"/>
    </source>
</evidence>
<protein>
    <submittedName>
        <fullName evidence="2">Uncharacterized protein</fullName>
    </submittedName>
</protein>
<accession>A0A6J5H4H4</accession>
<feature type="region of interest" description="Disordered" evidence="1">
    <location>
        <begin position="113"/>
        <end position="134"/>
    </location>
</feature>
<dbReference type="InterPro" id="IPR036291">
    <property type="entry name" value="NAD(P)-bd_dom_sf"/>
</dbReference>
<organism evidence="2 3">
    <name type="scientific">Paraburkholderia fynbosensis</name>
    <dbReference type="NCBI Taxonomy" id="1200993"/>
    <lineage>
        <taxon>Bacteria</taxon>
        <taxon>Pseudomonadati</taxon>
        <taxon>Pseudomonadota</taxon>
        <taxon>Betaproteobacteria</taxon>
        <taxon>Burkholderiales</taxon>
        <taxon>Burkholderiaceae</taxon>
        <taxon>Paraburkholderia</taxon>
    </lineage>
</organism>
<dbReference type="Proteomes" id="UP000494252">
    <property type="component" value="Unassembled WGS sequence"/>
</dbReference>
<sequence length="134" mass="14890">MGGAERIVRMYPNCHYISVHNVARAVIHLLQISLYGSSATGIDAFNIADTASPTYKEVYDRIRRQPLFYVPLVFDLIKGFALGKCISPRLPMGLCRLDNWKLRSTGFEFESDMDGSLGDTSPSDGSKNPPACMR</sequence>